<evidence type="ECO:0000313" key="3">
    <source>
        <dbReference type="EMBL" id="QHN36792.1"/>
    </source>
</evidence>
<reference evidence="3" key="1">
    <citation type="journal article" date="2021" name="Nat. Microbiol.">
        <title>Cocultivation of an ultrasmall environmental parasitic bacterium with lytic ability against bacteria associated with wastewater foams.</title>
        <authorList>
            <person name="Batinovic S."/>
            <person name="Rose J.J.A."/>
            <person name="Ratcliffe J."/>
            <person name="Seviour R.J."/>
            <person name="Petrovski S."/>
        </authorList>
    </citation>
    <scope>NUCLEOTIDE SEQUENCE</scope>
    <source>
        <strain evidence="3">CON9</strain>
    </source>
</reference>
<dbReference type="Gene3D" id="3.40.50.1110">
    <property type="entry name" value="SGNH hydrolase"/>
    <property type="match status" value="1"/>
</dbReference>
<accession>A0ABX6ILL1</accession>
<keyword evidence="4" id="KW-1185">Reference proteome</keyword>
<dbReference type="InterPro" id="IPR036514">
    <property type="entry name" value="SGNH_hydro_sf"/>
</dbReference>
<keyword evidence="1" id="KW-0732">Signal</keyword>
<dbReference type="SUPFAM" id="SSF52266">
    <property type="entry name" value="SGNH hydrolase"/>
    <property type="match status" value="1"/>
</dbReference>
<evidence type="ECO:0000259" key="2">
    <source>
        <dbReference type="Pfam" id="PF13472"/>
    </source>
</evidence>
<protein>
    <submittedName>
        <fullName evidence="3">SGNH/GDSL hydrolase family protein</fullName>
    </submittedName>
</protein>
<gene>
    <name evidence="3" type="ORF">GII31_19705</name>
</gene>
<dbReference type="Proteomes" id="UP001059836">
    <property type="component" value="Chromosome"/>
</dbReference>
<feature type="chain" id="PRO_5045186708" evidence="1">
    <location>
        <begin position="23"/>
        <end position="315"/>
    </location>
</feature>
<dbReference type="CDD" id="cd01823">
    <property type="entry name" value="SEST_like"/>
    <property type="match status" value="1"/>
</dbReference>
<sequence length="315" mass="33071">MLRPFRNQIRATAVAATALATAAVVTTGVVIAEKSTPEVKAVSNAQETPRVYVALGSSYAAGPGPRSLDIGPCLRTKNNYPNQVAETLGLKLIDATCSGATTRNILDVPQRAFGGRPQIDEVPADADVITITTGGNDLGYVSRLILNGCGNVLPEFLKRTPIRSCRLGKDPFPEPGKAAYLEVERSMVAVVEAVRMRAPGAKILLVDYPPVVEAGKPACSRLPLRPAQVAQTVRVFNGLAQATSRAAETTGVTLVEASRAGAAHTVCSSSPWLTGFTPPVPYHPSEAGKKGVAELVVDELRPSRAQRASSRTPGA</sequence>
<dbReference type="GO" id="GO:0016787">
    <property type="term" value="F:hydrolase activity"/>
    <property type="evidence" value="ECO:0007669"/>
    <property type="project" value="UniProtKB-KW"/>
</dbReference>
<evidence type="ECO:0000313" key="4">
    <source>
        <dbReference type="Proteomes" id="UP001059836"/>
    </source>
</evidence>
<dbReference type="Pfam" id="PF13472">
    <property type="entry name" value="Lipase_GDSL_2"/>
    <property type="match status" value="1"/>
</dbReference>
<name>A0ABX6ILL1_9ACTN</name>
<proteinExistence type="predicted"/>
<evidence type="ECO:0000256" key="1">
    <source>
        <dbReference type="SAM" id="SignalP"/>
    </source>
</evidence>
<dbReference type="RefSeq" id="WP_213245063.1">
    <property type="nucleotide sequence ID" value="NZ_CP045806.1"/>
</dbReference>
<dbReference type="InterPro" id="IPR013830">
    <property type="entry name" value="SGNH_hydro"/>
</dbReference>
<organism evidence="3 4">
    <name type="scientific">Gordonia pseudamarae</name>
    <dbReference type="NCBI Taxonomy" id="2831662"/>
    <lineage>
        <taxon>Bacteria</taxon>
        <taxon>Bacillati</taxon>
        <taxon>Actinomycetota</taxon>
        <taxon>Actinomycetes</taxon>
        <taxon>Mycobacteriales</taxon>
        <taxon>Gordoniaceae</taxon>
        <taxon>Gordonia</taxon>
    </lineage>
</organism>
<dbReference type="EMBL" id="CP045809">
    <property type="protein sequence ID" value="QHN36792.1"/>
    <property type="molecule type" value="Genomic_DNA"/>
</dbReference>
<feature type="domain" description="SGNH hydrolase-type esterase" evidence="2">
    <location>
        <begin position="54"/>
        <end position="289"/>
    </location>
</feature>
<feature type="signal peptide" evidence="1">
    <location>
        <begin position="1"/>
        <end position="22"/>
    </location>
</feature>
<dbReference type="PANTHER" id="PTHR37981">
    <property type="entry name" value="LIPASE 2"/>
    <property type="match status" value="1"/>
</dbReference>
<keyword evidence="3" id="KW-0378">Hydrolase</keyword>
<dbReference type="PANTHER" id="PTHR37981:SF1">
    <property type="entry name" value="SGNH HYDROLASE-TYPE ESTERASE DOMAIN-CONTAINING PROTEIN"/>
    <property type="match status" value="1"/>
</dbReference>
<dbReference type="InterPro" id="IPR037460">
    <property type="entry name" value="SEST-like"/>
</dbReference>